<evidence type="ECO:0000313" key="2">
    <source>
        <dbReference type="EMBL" id="MXU95394.1"/>
    </source>
</evidence>
<dbReference type="AlphaFoldDB" id="A0A6B0V0R5"/>
<feature type="chain" id="PRO_5025431178" evidence="1">
    <location>
        <begin position="25"/>
        <end position="185"/>
    </location>
</feature>
<proteinExistence type="predicted"/>
<reference evidence="2" key="1">
    <citation type="submission" date="2019-12" db="EMBL/GenBank/DDBJ databases">
        <title>An insight into the sialome of adult female Ixodes ricinus ticks feeding for 6 days.</title>
        <authorList>
            <person name="Perner J."/>
            <person name="Ribeiro J.M.C."/>
        </authorList>
    </citation>
    <scope>NUCLEOTIDE SEQUENCE</scope>
    <source>
        <strain evidence="2">Semi-engorged</strain>
        <tissue evidence="2">Salivary glands</tissue>
    </source>
</reference>
<sequence length="185" mass="19919">MAQRISYLLGYMLTSLLRTVGGSGAISGGVSRQSVSEKGPVPTALCAANRNQYLVLGSRPSRVTVSVRSMSLHSWICARSSRSPSFQRLMRILPMGRPPSSVACTKAKVMVVGVTPSTLGVDRGPGRRASSSFTSTEPLPRKFWPSHVYVPNLSGKLGDTVSTLAPGLFSTLKYWLTRSCRGCLR</sequence>
<evidence type="ECO:0000256" key="1">
    <source>
        <dbReference type="SAM" id="SignalP"/>
    </source>
</evidence>
<protein>
    <submittedName>
        <fullName evidence="2">Putative secreted protein</fullName>
    </submittedName>
</protein>
<accession>A0A6B0V0R5</accession>
<dbReference type="EMBL" id="GIFC01013311">
    <property type="protein sequence ID" value="MXU95394.1"/>
    <property type="molecule type" value="Transcribed_RNA"/>
</dbReference>
<name>A0A6B0V0R5_IXORI</name>
<keyword evidence="1" id="KW-0732">Signal</keyword>
<feature type="signal peptide" evidence="1">
    <location>
        <begin position="1"/>
        <end position="24"/>
    </location>
</feature>
<organism evidence="2">
    <name type="scientific">Ixodes ricinus</name>
    <name type="common">Common tick</name>
    <name type="synonym">Acarus ricinus</name>
    <dbReference type="NCBI Taxonomy" id="34613"/>
    <lineage>
        <taxon>Eukaryota</taxon>
        <taxon>Metazoa</taxon>
        <taxon>Ecdysozoa</taxon>
        <taxon>Arthropoda</taxon>
        <taxon>Chelicerata</taxon>
        <taxon>Arachnida</taxon>
        <taxon>Acari</taxon>
        <taxon>Parasitiformes</taxon>
        <taxon>Ixodida</taxon>
        <taxon>Ixodoidea</taxon>
        <taxon>Ixodidae</taxon>
        <taxon>Ixodinae</taxon>
        <taxon>Ixodes</taxon>
    </lineage>
</organism>